<dbReference type="STRING" id="74557.A0A1W0AA11"/>
<evidence type="ECO:0000259" key="4">
    <source>
        <dbReference type="Pfam" id="PF06722"/>
    </source>
</evidence>
<dbReference type="InterPro" id="IPR010610">
    <property type="entry name" value="EryCIII-like_C"/>
</dbReference>
<feature type="domain" description="Glycosyltransferase family 28 N-terminal" evidence="3">
    <location>
        <begin position="117"/>
        <end position="267"/>
    </location>
</feature>
<reference evidence="5 6" key="1">
    <citation type="journal article" date="2014" name="Genome Biol. Evol.">
        <title>The secreted proteins of Achlya hypogyna and Thraustotheca clavata identify the ancestral oomycete secretome and reveal gene acquisitions by horizontal gene transfer.</title>
        <authorList>
            <person name="Misner I."/>
            <person name="Blouin N."/>
            <person name="Leonard G."/>
            <person name="Richards T.A."/>
            <person name="Lane C.E."/>
        </authorList>
    </citation>
    <scope>NUCLEOTIDE SEQUENCE [LARGE SCALE GENOMIC DNA]</scope>
    <source>
        <strain evidence="5 6">ATCC 34112</strain>
    </source>
</reference>
<protein>
    <submittedName>
        <fullName evidence="5">Sterol 3-beta-glucosyltransferase</fullName>
    </submittedName>
</protein>
<dbReference type="PANTHER" id="PTHR48050">
    <property type="entry name" value="STEROL 3-BETA-GLUCOSYLTRANSFERASE"/>
    <property type="match status" value="1"/>
</dbReference>
<name>A0A1W0AA11_9STRA</name>
<dbReference type="SUPFAM" id="SSF53756">
    <property type="entry name" value="UDP-Glycosyltransferase/glycogen phosphorylase"/>
    <property type="match status" value="2"/>
</dbReference>
<accession>A0A1W0AA11</accession>
<feature type="region of interest" description="Disordered" evidence="2">
    <location>
        <begin position="740"/>
        <end position="765"/>
    </location>
</feature>
<dbReference type="InterPro" id="IPR050426">
    <property type="entry name" value="Glycosyltransferase_28"/>
</dbReference>
<evidence type="ECO:0000259" key="3">
    <source>
        <dbReference type="Pfam" id="PF03033"/>
    </source>
</evidence>
<evidence type="ECO:0000313" key="5">
    <source>
        <dbReference type="EMBL" id="OQS07126.1"/>
    </source>
</evidence>
<dbReference type="FunFam" id="3.40.50.2000:FF:000163">
    <property type="entry name" value="Sterol 3-beta-glucosyltransferase"/>
    <property type="match status" value="1"/>
</dbReference>
<dbReference type="Gene3D" id="3.40.50.2000">
    <property type="entry name" value="Glycogen Phosphorylase B"/>
    <property type="match status" value="3"/>
</dbReference>
<comment type="caution">
    <text evidence="5">The sequence shown here is derived from an EMBL/GenBank/DDBJ whole genome shotgun (WGS) entry which is preliminary data.</text>
</comment>
<sequence length="1361" mass="150591">MGDFTAKAKEKINSIDIPVKKTIDKIDIPVKKTVDGWSSKIKDMTHKHEDDKVPAATAVTDANGRIEININDIDSFDGPQPVDHITSRSVWNHPMSRTDSVVVKFDTPFLHAPPMHICIMIVGTRGDVQPFIGIGKRLKKDGHRVRLATHEVYRSMVLDGGLEFYPLGGDPKELAAYMVKTGGHLIPLGYDVITKDLPRNIQMVEEILFSTWPAVQAADTLSSVPPFRANAIISNPVTYGHIHVAEKLGVPLHIMFPQPWVPTEAFPHPLSNLAYTGKKDRKNYISYKMVDALMFQGTESMVNRFREDVLGLSKIRMGDSGRDILLDLRIPHSFMWSPHLVPCPDDWDSNLYDVIGTVCDESVTNYTPEPEFAAFLAAGPAPIFVGFGSMVIADTAKTTKMILEAAKNANVRVVIQSSWSDMTQGGTVEIPDSVFILGNCPHDWLLPRMAAVVHHGGAGTTAAGLLAGKPTFIVPFFGDQPFWGWAVVEAGVGVKPCPIAELSTEVLTEAFTGLMQPALADRAKLLMSQMEAEDGVENAVQSFYHHLPTPKMVCAFTPEYIATKWLTRDNAQVCDYCAFAIRSTTEQAIVDYHVMEYTRSGPASGWEGASSGAGAFAHEIGSSIVSLFAEPAKGYKKEGAKGAAIGAAKGIANFAIAPLNGIALFTDRVAVGHYNKTHQGEKQKSTTIDARRLFQNNDAFGSNSSGTVGNARACKVVAVSLTPKEQADIREKLTSLIAEKEKQAAENPEATVDENAEPDEEKTQLQVPVKVHSIEVNKSGEFHMSFEFVSGVEAVSPSQLLQEVDDEFEPNLVPPPPMNICIFAIGSSTEVEAFIAIGKAFAADGHHVRLCAHRRFEELVLENNLEFFCLQGNPTTVADWVAKASIKPTIDGPWNDLPAFLKSTWEGANGVGFRADLIVSQPAVIVHRYIAERLGIPVHLVSAFPWSPTSEFANPLMEPSPYQNEWSNWLSYTAIDEFMWKSFKPLLNKFRTDTLQIESWNTSYPPSWSAWRIPVTYLWSPSILPKPHDWPQEVDVVGFPELEINQELSGTIVSFFEGEGTYIYVNLHNIDLSDAMDLVHDVLEGDASLKIILHCAQNEHKSVLVSEEGRLCIVPKAVPVKPLLSRSNFVIHQATDDVILPLLENPKPSIACPNVGIERLWAEQLHLKLKTPKAKTLAQFKSIPKAVFSELLEQKAPQSSLQIREETLKAPRRVVESIYRNLPLKSMVCDILPEKFARVRVPKWNLKLSHEASFVGKTVWPQETELKSYHPVIYSLANGAQYVSMEHRNKFDQKTQSSILGAFSSMLSADSTVRTKLFGRQESMVSITVDVSSLKRTPEQEKELRAQVLQKYQDFVNSKAH</sequence>
<evidence type="ECO:0000256" key="1">
    <source>
        <dbReference type="ARBA" id="ARBA00022679"/>
    </source>
</evidence>
<organism evidence="5 6">
    <name type="scientific">Thraustotheca clavata</name>
    <dbReference type="NCBI Taxonomy" id="74557"/>
    <lineage>
        <taxon>Eukaryota</taxon>
        <taxon>Sar</taxon>
        <taxon>Stramenopiles</taxon>
        <taxon>Oomycota</taxon>
        <taxon>Saprolegniomycetes</taxon>
        <taxon>Saprolegniales</taxon>
        <taxon>Achlyaceae</taxon>
        <taxon>Thraustotheca</taxon>
    </lineage>
</organism>
<dbReference type="Proteomes" id="UP000243217">
    <property type="component" value="Unassembled WGS sequence"/>
</dbReference>
<dbReference type="OrthoDB" id="5835829at2759"/>
<feature type="domain" description="Glycosyltransferase family 28 N-terminal" evidence="3">
    <location>
        <begin position="820"/>
        <end position="951"/>
    </location>
</feature>
<evidence type="ECO:0000256" key="2">
    <source>
        <dbReference type="SAM" id="MobiDB-lite"/>
    </source>
</evidence>
<proteinExistence type="predicted"/>
<evidence type="ECO:0000313" key="6">
    <source>
        <dbReference type="Proteomes" id="UP000243217"/>
    </source>
</evidence>
<dbReference type="InterPro" id="IPR004276">
    <property type="entry name" value="GlycoTrans_28_N"/>
</dbReference>
<feature type="compositionally biased region" description="Acidic residues" evidence="2">
    <location>
        <begin position="751"/>
        <end position="760"/>
    </location>
</feature>
<keyword evidence="1 5" id="KW-0808">Transferase</keyword>
<dbReference type="PANTHER" id="PTHR48050:SF13">
    <property type="entry name" value="STEROL 3-BETA-GLUCOSYLTRANSFERASE UGT80A2"/>
    <property type="match status" value="1"/>
</dbReference>
<dbReference type="Pfam" id="PF03033">
    <property type="entry name" value="Glyco_transf_28"/>
    <property type="match status" value="2"/>
</dbReference>
<dbReference type="EMBL" id="JNBS01000275">
    <property type="protein sequence ID" value="OQS07126.1"/>
    <property type="molecule type" value="Genomic_DNA"/>
</dbReference>
<feature type="domain" description="Erythromycin biosynthesis protein CIII-like C-terminal" evidence="4">
    <location>
        <begin position="421"/>
        <end position="532"/>
    </location>
</feature>
<keyword evidence="6" id="KW-1185">Reference proteome</keyword>
<gene>
    <name evidence="5" type="ORF">THRCLA_00862</name>
</gene>
<dbReference type="CDD" id="cd03784">
    <property type="entry name" value="GT1_Gtf-like"/>
    <property type="match status" value="1"/>
</dbReference>
<dbReference type="InterPro" id="IPR002213">
    <property type="entry name" value="UDP_glucos_trans"/>
</dbReference>
<dbReference type="Pfam" id="PF06722">
    <property type="entry name" value="EryCIII-like_C"/>
    <property type="match status" value="1"/>
</dbReference>
<dbReference type="FunFam" id="3.40.50.2000:FF:000009">
    <property type="entry name" value="Sterol 3-beta-glucosyltransferase UGT80A2"/>
    <property type="match status" value="1"/>
</dbReference>
<dbReference type="GO" id="GO:0016906">
    <property type="term" value="F:sterol 3-beta-glucosyltransferase activity"/>
    <property type="evidence" value="ECO:0007669"/>
    <property type="project" value="UniProtKB-ARBA"/>
</dbReference>
<dbReference type="GO" id="GO:0005975">
    <property type="term" value="P:carbohydrate metabolic process"/>
    <property type="evidence" value="ECO:0007669"/>
    <property type="project" value="InterPro"/>
</dbReference>